<dbReference type="PANTHER" id="PTHR31001:SF49">
    <property type="entry name" value="ZN(II)2CYS6 TRANSCRIPTION FACTOR (EUROFUNG)"/>
    <property type="match status" value="1"/>
</dbReference>
<evidence type="ECO:0008006" key="7">
    <source>
        <dbReference type="Google" id="ProtNLM"/>
    </source>
</evidence>
<evidence type="ECO:0000256" key="3">
    <source>
        <dbReference type="ARBA" id="ARBA00023163"/>
    </source>
</evidence>
<comment type="subcellular location">
    <subcellularLocation>
        <location evidence="1">Nucleus</location>
    </subcellularLocation>
</comment>
<proteinExistence type="predicted"/>
<evidence type="ECO:0000256" key="2">
    <source>
        <dbReference type="ARBA" id="ARBA00023015"/>
    </source>
</evidence>
<dbReference type="InterPro" id="IPR050613">
    <property type="entry name" value="Sec_Metabolite_Reg"/>
</dbReference>
<keyword evidence="3" id="KW-0804">Transcription</keyword>
<dbReference type="GeneID" id="26806188"/>
<dbReference type="AlphaFoldDB" id="A0A0L1J808"/>
<evidence type="ECO:0000313" key="6">
    <source>
        <dbReference type="Proteomes" id="UP000037505"/>
    </source>
</evidence>
<evidence type="ECO:0000313" key="5">
    <source>
        <dbReference type="EMBL" id="KNG87538.1"/>
    </source>
</evidence>
<keyword evidence="6" id="KW-1185">Reference proteome</keyword>
<dbReference type="STRING" id="1509407.A0A0L1J808"/>
<keyword evidence="4" id="KW-0539">Nucleus</keyword>
<dbReference type="EMBL" id="JNOM01000078">
    <property type="protein sequence ID" value="KNG87538.1"/>
    <property type="molecule type" value="Genomic_DNA"/>
</dbReference>
<dbReference type="PANTHER" id="PTHR31001">
    <property type="entry name" value="UNCHARACTERIZED TRANSCRIPTIONAL REGULATORY PROTEIN"/>
    <property type="match status" value="1"/>
</dbReference>
<name>A0A0L1J808_ASPN3</name>
<dbReference type="GO" id="GO:0005634">
    <property type="term" value="C:nucleus"/>
    <property type="evidence" value="ECO:0007669"/>
    <property type="project" value="UniProtKB-SubCell"/>
</dbReference>
<evidence type="ECO:0000256" key="4">
    <source>
        <dbReference type="ARBA" id="ARBA00023242"/>
    </source>
</evidence>
<reference evidence="5 6" key="1">
    <citation type="submission" date="2014-06" db="EMBL/GenBank/DDBJ databases">
        <title>The Genome of the Aflatoxigenic Filamentous Fungus Aspergillus nomius.</title>
        <authorList>
            <person name="Moore M.G."/>
            <person name="Shannon B.M."/>
            <person name="Brian M.M."/>
        </authorList>
    </citation>
    <scope>NUCLEOTIDE SEQUENCE [LARGE SCALE GENOMIC DNA]</scope>
    <source>
        <strain evidence="5 6">NRRL 13137</strain>
    </source>
</reference>
<keyword evidence="2" id="KW-0805">Transcription regulation</keyword>
<sequence>MKSVMAESELPDLFHLLREKCAISLAKSDLTAPGCYKVEAAIMYMGIEYLGSNDSKTALQTGLPRVIYQGLGDFARPRNLLDEDLDPAMPILPPSRPEMETPSRITYMLMLDDMFSIANKITDITSRGTISPERTLYLDEELKTARGRIPGSLRMPLTTKASESQTDNTLMQHTLEMIYQRSRCILHRQYLVSPRITNGYEAFRWACVDAARCILEHQCKLQDILRRPCNRQRAWFGASHSVSDCLTAAMVICLDVLNESKTAQAFSESTRAELIQLLNKTYLSLKDTPRRSVEIAKAAERVASMLYGIGHAVAGEDLRSSQPAAAETSELSSSQLAEHMAATVEGTSFPYTTFQDFLNGDSPLEMFDWDLWDWEMQQFNCPLVENV</sequence>
<dbReference type="RefSeq" id="XP_015408461.1">
    <property type="nucleotide sequence ID" value="XM_015549641.1"/>
</dbReference>
<dbReference type="CDD" id="cd12148">
    <property type="entry name" value="fungal_TF_MHR"/>
    <property type="match status" value="1"/>
</dbReference>
<dbReference type="OrthoDB" id="4934715at2759"/>
<gene>
    <name evidence="5" type="ORF">ANOM_004384</name>
</gene>
<dbReference type="Proteomes" id="UP000037505">
    <property type="component" value="Unassembled WGS sequence"/>
</dbReference>
<accession>A0A0L1J808</accession>
<organism evidence="5 6">
    <name type="scientific">Aspergillus nomiae NRRL (strain ATCC 15546 / NRRL 13137 / CBS 260.88 / M93)</name>
    <dbReference type="NCBI Taxonomy" id="1509407"/>
    <lineage>
        <taxon>Eukaryota</taxon>
        <taxon>Fungi</taxon>
        <taxon>Dikarya</taxon>
        <taxon>Ascomycota</taxon>
        <taxon>Pezizomycotina</taxon>
        <taxon>Eurotiomycetes</taxon>
        <taxon>Eurotiomycetidae</taxon>
        <taxon>Eurotiales</taxon>
        <taxon>Aspergillaceae</taxon>
        <taxon>Aspergillus</taxon>
        <taxon>Aspergillus subgen. Circumdati</taxon>
    </lineage>
</organism>
<protein>
    <recommendedName>
        <fullName evidence="7">C6 transcription factor</fullName>
    </recommendedName>
</protein>
<comment type="caution">
    <text evidence="5">The sequence shown here is derived from an EMBL/GenBank/DDBJ whole genome shotgun (WGS) entry which is preliminary data.</text>
</comment>
<evidence type="ECO:0000256" key="1">
    <source>
        <dbReference type="ARBA" id="ARBA00004123"/>
    </source>
</evidence>